<dbReference type="Proteomes" id="UP000198406">
    <property type="component" value="Unassembled WGS sequence"/>
</dbReference>
<accession>A0A1Z5J8S1</accession>
<name>A0A1Z5J8S1_FISSO</name>
<comment type="caution">
    <text evidence="1">The sequence shown here is derived from an EMBL/GenBank/DDBJ whole genome shotgun (WGS) entry which is preliminary data.</text>
</comment>
<dbReference type="SMART" id="SM01278">
    <property type="entry name" value="MAPKK1_Int"/>
    <property type="match status" value="1"/>
</dbReference>
<evidence type="ECO:0000313" key="1">
    <source>
        <dbReference type="EMBL" id="GAX10346.1"/>
    </source>
</evidence>
<reference evidence="1 2" key="1">
    <citation type="journal article" date="2015" name="Plant Cell">
        <title>Oil accumulation by the oleaginous diatom Fistulifera solaris as revealed by the genome and transcriptome.</title>
        <authorList>
            <person name="Tanaka T."/>
            <person name="Maeda Y."/>
            <person name="Veluchamy A."/>
            <person name="Tanaka M."/>
            <person name="Abida H."/>
            <person name="Marechal E."/>
            <person name="Bowler C."/>
            <person name="Muto M."/>
            <person name="Sunaga Y."/>
            <person name="Tanaka M."/>
            <person name="Yoshino T."/>
            <person name="Taniguchi T."/>
            <person name="Fukuda Y."/>
            <person name="Nemoto M."/>
            <person name="Matsumoto M."/>
            <person name="Wong P.S."/>
            <person name="Aburatani S."/>
            <person name="Fujibuchi W."/>
        </authorList>
    </citation>
    <scope>NUCLEOTIDE SEQUENCE [LARGE SCALE GENOMIC DNA]</scope>
    <source>
        <strain evidence="1 2">JPCC DA0580</strain>
    </source>
</reference>
<dbReference type="Pfam" id="PF08923">
    <property type="entry name" value="MAPKK1_Int"/>
    <property type="match status" value="1"/>
</dbReference>
<dbReference type="Gene3D" id="3.30.450.30">
    <property type="entry name" value="Dynein light chain 2a, cytoplasmic"/>
    <property type="match status" value="1"/>
</dbReference>
<dbReference type="SUPFAM" id="SSF103196">
    <property type="entry name" value="Roadblock/LC7 domain"/>
    <property type="match status" value="1"/>
</dbReference>
<evidence type="ECO:0000313" key="2">
    <source>
        <dbReference type="Proteomes" id="UP000198406"/>
    </source>
</evidence>
<keyword evidence="2" id="KW-1185">Reference proteome</keyword>
<proteinExistence type="predicted"/>
<gene>
    <name evidence="1" type="ORF">FisN_3Lh553</name>
</gene>
<dbReference type="InParanoid" id="A0A1Z5J8S1"/>
<sequence>MSLLPTSLQSSLQEIVRRCHPCGADIRAILLSTTEGVPLGRILNTPLNEEILASIESVWAPASKQFPVLGLGKVQQATAIYDHGTLIHLYQGPLVITILCGELSNLGAVRSTAIPLLKQVLEPLGTTLLNSLKPDWQEEESHFATTSNTTYYQ</sequence>
<protein>
    <recommendedName>
        <fullName evidence="3">Roadblock/LAMTOR2 domain-containing protein</fullName>
    </recommendedName>
</protein>
<dbReference type="AlphaFoldDB" id="A0A1Z5J8S1"/>
<dbReference type="OrthoDB" id="343907at2759"/>
<dbReference type="InterPro" id="IPR015019">
    <property type="entry name" value="LAMTOR3"/>
</dbReference>
<dbReference type="EMBL" id="BDSP01000016">
    <property type="protein sequence ID" value="GAX10346.1"/>
    <property type="molecule type" value="Genomic_DNA"/>
</dbReference>
<dbReference type="GO" id="GO:0032006">
    <property type="term" value="P:regulation of TOR signaling"/>
    <property type="evidence" value="ECO:0007669"/>
    <property type="project" value="InterPro"/>
</dbReference>
<organism evidence="1 2">
    <name type="scientific">Fistulifera solaris</name>
    <name type="common">Oleaginous diatom</name>
    <dbReference type="NCBI Taxonomy" id="1519565"/>
    <lineage>
        <taxon>Eukaryota</taxon>
        <taxon>Sar</taxon>
        <taxon>Stramenopiles</taxon>
        <taxon>Ochrophyta</taxon>
        <taxon>Bacillariophyta</taxon>
        <taxon>Bacillariophyceae</taxon>
        <taxon>Bacillariophycidae</taxon>
        <taxon>Naviculales</taxon>
        <taxon>Naviculaceae</taxon>
        <taxon>Fistulifera</taxon>
    </lineage>
</organism>
<evidence type="ECO:0008006" key="3">
    <source>
        <dbReference type="Google" id="ProtNLM"/>
    </source>
</evidence>